<evidence type="ECO:0000256" key="2">
    <source>
        <dbReference type="ARBA" id="ARBA00022723"/>
    </source>
</evidence>
<evidence type="ECO:0000256" key="3">
    <source>
        <dbReference type="ARBA" id="ARBA00023242"/>
    </source>
</evidence>
<dbReference type="InterPro" id="IPR007219">
    <property type="entry name" value="XnlR_reg_dom"/>
</dbReference>
<dbReference type="InterPro" id="IPR036864">
    <property type="entry name" value="Zn2-C6_fun-type_DNA-bd_sf"/>
</dbReference>
<dbReference type="InterPro" id="IPR001138">
    <property type="entry name" value="Zn2Cys6_DnaBD"/>
</dbReference>
<feature type="region of interest" description="Disordered" evidence="4">
    <location>
        <begin position="113"/>
        <end position="134"/>
    </location>
</feature>
<dbReference type="GO" id="GO:0000981">
    <property type="term" value="F:DNA-binding transcription factor activity, RNA polymerase II-specific"/>
    <property type="evidence" value="ECO:0007669"/>
    <property type="project" value="InterPro"/>
</dbReference>
<dbReference type="Pfam" id="PF04082">
    <property type="entry name" value="Fungal_trans"/>
    <property type="match status" value="1"/>
</dbReference>
<evidence type="ECO:0000313" key="7">
    <source>
        <dbReference type="Proteomes" id="UP000193144"/>
    </source>
</evidence>
<evidence type="ECO:0000259" key="5">
    <source>
        <dbReference type="PROSITE" id="PS50048"/>
    </source>
</evidence>
<dbReference type="PROSITE" id="PS50048">
    <property type="entry name" value="ZN2_CY6_FUNGAL_2"/>
    <property type="match status" value="1"/>
</dbReference>
<dbReference type="AlphaFoldDB" id="A0A1Y1ZPB8"/>
<name>A0A1Y1ZPB8_9PLEO</name>
<keyword evidence="3" id="KW-0539">Nucleus</keyword>
<dbReference type="GO" id="GO:0003677">
    <property type="term" value="F:DNA binding"/>
    <property type="evidence" value="ECO:0007669"/>
    <property type="project" value="InterPro"/>
</dbReference>
<dbReference type="SMART" id="SM00066">
    <property type="entry name" value="GAL4"/>
    <property type="match status" value="1"/>
</dbReference>
<dbReference type="Proteomes" id="UP000193144">
    <property type="component" value="Unassembled WGS sequence"/>
</dbReference>
<dbReference type="OrthoDB" id="435881at2759"/>
<dbReference type="CDD" id="cd00067">
    <property type="entry name" value="GAL4"/>
    <property type="match status" value="1"/>
</dbReference>
<feature type="compositionally biased region" description="Basic and acidic residues" evidence="4">
    <location>
        <begin position="124"/>
        <end position="134"/>
    </location>
</feature>
<keyword evidence="7" id="KW-1185">Reference proteome</keyword>
<dbReference type="InterPro" id="IPR050613">
    <property type="entry name" value="Sec_Metabolite_Reg"/>
</dbReference>
<evidence type="ECO:0000256" key="1">
    <source>
        <dbReference type="ARBA" id="ARBA00004123"/>
    </source>
</evidence>
<keyword evidence="2" id="KW-0479">Metal-binding</keyword>
<dbReference type="SMART" id="SM00906">
    <property type="entry name" value="Fungal_trans"/>
    <property type="match status" value="1"/>
</dbReference>
<feature type="region of interest" description="Disordered" evidence="4">
    <location>
        <begin position="201"/>
        <end position="229"/>
    </location>
</feature>
<dbReference type="STRING" id="1231657.A0A1Y1ZPB8"/>
<gene>
    <name evidence="6" type="ORF">BCR34DRAFT_307324</name>
</gene>
<reference evidence="6 7" key="1">
    <citation type="submission" date="2016-07" db="EMBL/GenBank/DDBJ databases">
        <title>Pervasive Adenine N6-methylation of Active Genes in Fungi.</title>
        <authorList>
            <consortium name="DOE Joint Genome Institute"/>
            <person name="Mondo S.J."/>
            <person name="Dannebaum R.O."/>
            <person name="Kuo R.C."/>
            <person name="Labutti K."/>
            <person name="Haridas S."/>
            <person name="Kuo A."/>
            <person name="Salamov A."/>
            <person name="Ahrendt S.R."/>
            <person name="Lipzen A."/>
            <person name="Sullivan W."/>
            <person name="Andreopoulos W.B."/>
            <person name="Clum A."/>
            <person name="Lindquist E."/>
            <person name="Daum C."/>
            <person name="Ramamoorthy G.K."/>
            <person name="Gryganskyi A."/>
            <person name="Culley D."/>
            <person name="Magnuson J.K."/>
            <person name="James T.Y."/>
            <person name="O'Malley M.A."/>
            <person name="Stajich J.E."/>
            <person name="Spatafora J.W."/>
            <person name="Visel A."/>
            <person name="Grigoriev I.V."/>
        </authorList>
    </citation>
    <scope>NUCLEOTIDE SEQUENCE [LARGE SCALE GENOMIC DNA]</scope>
    <source>
        <strain evidence="6 7">CBS 115471</strain>
    </source>
</reference>
<accession>A0A1Y1ZPB8</accession>
<dbReference type="PANTHER" id="PTHR31001:SF85">
    <property type="entry name" value="ZN(II)2CYS6 TRANSCRIPTION FACTOR (EUROFUNG)"/>
    <property type="match status" value="1"/>
</dbReference>
<evidence type="ECO:0000256" key="4">
    <source>
        <dbReference type="SAM" id="MobiDB-lite"/>
    </source>
</evidence>
<dbReference type="GO" id="GO:0008270">
    <property type="term" value="F:zinc ion binding"/>
    <property type="evidence" value="ECO:0007669"/>
    <property type="project" value="InterPro"/>
</dbReference>
<dbReference type="GO" id="GO:0005634">
    <property type="term" value="C:nucleus"/>
    <property type="evidence" value="ECO:0007669"/>
    <property type="project" value="UniProtKB-SubCell"/>
</dbReference>
<comment type="caution">
    <text evidence="6">The sequence shown here is derived from an EMBL/GenBank/DDBJ whole genome shotgun (WGS) entry which is preliminary data.</text>
</comment>
<feature type="compositionally biased region" description="Low complexity" evidence="4">
    <location>
        <begin position="748"/>
        <end position="761"/>
    </location>
</feature>
<evidence type="ECO:0000313" key="6">
    <source>
        <dbReference type="EMBL" id="ORY12068.1"/>
    </source>
</evidence>
<feature type="compositionally biased region" description="Polar residues" evidence="4">
    <location>
        <begin position="737"/>
        <end position="747"/>
    </location>
</feature>
<dbReference type="EMBL" id="MCFA01000054">
    <property type="protein sequence ID" value="ORY12068.1"/>
    <property type="molecule type" value="Genomic_DNA"/>
</dbReference>
<dbReference type="SUPFAM" id="SSF57701">
    <property type="entry name" value="Zn2/Cys6 DNA-binding domain"/>
    <property type="match status" value="1"/>
</dbReference>
<dbReference type="GO" id="GO:0006351">
    <property type="term" value="P:DNA-templated transcription"/>
    <property type="evidence" value="ECO:0007669"/>
    <property type="project" value="InterPro"/>
</dbReference>
<organism evidence="6 7">
    <name type="scientific">Clohesyomyces aquaticus</name>
    <dbReference type="NCBI Taxonomy" id="1231657"/>
    <lineage>
        <taxon>Eukaryota</taxon>
        <taxon>Fungi</taxon>
        <taxon>Dikarya</taxon>
        <taxon>Ascomycota</taxon>
        <taxon>Pezizomycotina</taxon>
        <taxon>Dothideomycetes</taxon>
        <taxon>Pleosporomycetidae</taxon>
        <taxon>Pleosporales</taxon>
        <taxon>Lindgomycetaceae</taxon>
        <taxon>Clohesyomyces</taxon>
    </lineage>
</organism>
<sequence length="849" mass="94489">MFRFGYLCQSPQHTNPTSCFVRIDGLACHQPSKIAYSFSRVSGVAQYSYPAGYRLRLMASKYESRGETPTITRRRHVLACARCRARRVKCDRAQPTCSNCFKSGALCQPAQQQGLSRQDSVPPRSEKSKSSDCSRLLKLEEEVARLSKEVDSSAGDFSQEGSTVDADESWSFDAPGNLIFGPNTRYFSPSSWVSVAPEPRNLQDTLQPGFSGGQQHGSHPAIESLSERDDPPFLENHLHDLLLNVYSHRVDPLIRILHWPTFLKRCRAFRQSSSSRARSQSPVPDFSSPYFPSLPFGTTNQGMLPNTPVVPSQGQVSMAHSATANPSNASFIALLWSVYYAAVLSVMDGPTPPELGPDFHPLALAPSLRKEVVDRVLSLSELIRNPSIELLQASVIVLSAEPNFFDPYPQWLQLSTSIRLAQALGVHRDGTRFGLQPIDIEVRRRMWAQICILDVRFAELLGCEPSISASSYDTCLPLSICDRDLTEIDRQHASSTQGVEGNFKSYEEIEQEQEGRSPFSAMTFTLVEAEMARLNAQLFSTHYVSRDHIYPMPARRSQTSSAQQYDKLQYVKQLEHRLQKVYGLNNLDTTNTLQSIVQGVMRIKTAKATFVARLMGINGAQHGANTQQRESELTRLFHDAIALNNSILAFFSQFSTSPYGWYLRSKREVYTCSFMLFMLSSGRPLDQTAARSAWAILDQLFPIDTPAKLQEQGFNQPPLERLLAKARIYREEMTGVSKPQSGSQPRFTSSVTTPVTLPTNTGGVETFQSSGNLFEDLDAIMQEPMWVPGTDDGYGSWASQPCFRTGNMANQPLCRSNSGLGDIFSVNQDPNIMSASHSNTASLRLGICP</sequence>
<protein>
    <recommendedName>
        <fullName evidence="5">Zn(2)-C6 fungal-type domain-containing protein</fullName>
    </recommendedName>
</protein>
<comment type="subcellular location">
    <subcellularLocation>
        <location evidence="1">Nucleus</location>
    </subcellularLocation>
</comment>
<dbReference type="Gene3D" id="4.10.240.10">
    <property type="entry name" value="Zn(2)-C6 fungal-type DNA-binding domain"/>
    <property type="match status" value="1"/>
</dbReference>
<feature type="region of interest" description="Disordered" evidence="4">
    <location>
        <begin position="148"/>
        <end position="169"/>
    </location>
</feature>
<proteinExistence type="predicted"/>
<dbReference type="CDD" id="cd12148">
    <property type="entry name" value="fungal_TF_MHR"/>
    <property type="match status" value="1"/>
</dbReference>
<feature type="region of interest" description="Disordered" evidence="4">
    <location>
        <begin position="734"/>
        <end position="761"/>
    </location>
</feature>
<dbReference type="PANTHER" id="PTHR31001">
    <property type="entry name" value="UNCHARACTERIZED TRANSCRIPTIONAL REGULATORY PROTEIN"/>
    <property type="match status" value="1"/>
</dbReference>
<dbReference type="Pfam" id="PF00172">
    <property type="entry name" value="Zn_clus"/>
    <property type="match status" value="1"/>
</dbReference>
<dbReference type="PROSITE" id="PS00463">
    <property type="entry name" value="ZN2_CY6_FUNGAL_1"/>
    <property type="match status" value="1"/>
</dbReference>
<feature type="domain" description="Zn(2)-C6 fungal-type" evidence="5">
    <location>
        <begin position="79"/>
        <end position="107"/>
    </location>
</feature>